<comment type="caution">
    <text evidence="1">The sequence shown here is derived from an EMBL/GenBank/DDBJ whole genome shotgun (WGS) entry which is preliminary data.</text>
</comment>
<keyword evidence="2" id="KW-1185">Reference proteome</keyword>
<accession>A0ABU3M7R9</accession>
<dbReference type="RefSeq" id="WP_314207755.1">
    <property type="nucleotide sequence ID" value="NZ_JAVTLL010000054.1"/>
</dbReference>
<organism evidence="1 2">
    <name type="scientific">Streptomyces justiciae</name>
    <dbReference type="NCBI Taxonomy" id="2780140"/>
    <lineage>
        <taxon>Bacteria</taxon>
        <taxon>Bacillati</taxon>
        <taxon>Actinomycetota</taxon>
        <taxon>Actinomycetes</taxon>
        <taxon>Kitasatosporales</taxon>
        <taxon>Streptomycetaceae</taxon>
        <taxon>Streptomyces</taxon>
    </lineage>
</organism>
<evidence type="ECO:0000313" key="1">
    <source>
        <dbReference type="EMBL" id="MDT7847572.1"/>
    </source>
</evidence>
<gene>
    <name evidence="1" type="ORF">RQC66_43365</name>
</gene>
<dbReference type="Proteomes" id="UP001257948">
    <property type="component" value="Unassembled WGS sequence"/>
</dbReference>
<dbReference type="EMBL" id="JAVTLL010000054">
    <property type="protein sequence ID" value="MDT7847572.1"/>
    <property type="molecule type" value="Genomic_DNA"/>
</dbReference>
<sequence>MGYELHITRAADVMDSEEHAIAFDEWITFARARPVLREDGYLDLAHIGRQPLFTWISPGGGAVCFHWDAGQVTLSGAHASGVDRTALADLAAELAANLVGDDGEHYAGSLGPSDAEH</sequence>
<evidence type="ECO:0000313" key="2">
    <source>
        <dbReference type="Proteomes" id="UP001257948"/>
    </source>
</evidence>
<reference evidence="2" key="1">
    <citation type="submission" date="2023-07" db="EMBL/GenBank/DDBJ databases">
        <title>Draft genome sequence of the endophytic actinobacterium Streptomyces justiciae WPN32, a potential antibiotic producer.</title>
        <authorList>
            <person name="Yasawong M."/>
            <person name="Pana W."/>
            <person name="Ganta P."/>
            <person name="Santapan N."/>
            <person name="Songngamsuk T."/>
            <person name="Phatcharaharikarn M."/>
            <person name="Kerdtoob S."/>
            <person name="Nantapong N."/>
        </authorList>
    </citation>
    <scope>NUCLEOTIDE SEQUENCE [LARGE SCALE GENOMIC DNA]</scope>
    <source>
        <strain evidence="2">WPN32</strain>
    </source>
</reference>
<name>A0ABU3M7R9_9ACTN</name>
<proteinExistence type="predicted"/>
<protein>
    <submittedName>
        <fullName evidence="1">Uncharacterized protein</fullName>
    </submittedName>
</protein>